<evidence type="ECO:0000313" key="3">
    <source>
        <dbReference type="EMBL" id="KAK7421206.1"/>
    </source>
</evidence>
<feature type="chain" id="PRO_5045909109" evidence="2">
    <location>
        <begin position="20"/>
        <end position="128"/>
    </location>
</feature>
<reference evidence="3 4" key="1">
    <citation type="journal article" date="2025" name="Microbiol. Resour. Announc.">
        <title>Draft genome sequences for Neonectria magnoliae and Neonectria punicea, canker pathogens of Liriodendron tulipifera and Acer saccharum in West Virginia.</title>
        <authorList>
            <person name="Petronek H.M."/>
            <person name="Kasson M.T."/>
            <person name="Metheny A.M."/>
            <person name="Stauder C.M."/>
            <person name="Lovett B."/>
            <person name="Lynch S.C."/>
            <person name="Garnas J.R."/>
            <person name="Kasson L.R."/>
            <person name="Stajich J.E."/>
        </authorList>
    </citation>
    <scope>NUCLEOTIDE SEQUENCE [LARGE SCALE GENOMIC DNA]</scope>
    <source>
        <strain evidence="3 4">NRRL 64653</strain>
    </source>
</reference>
<sequence>MSISVALMVLCILLTCSVGGRVISMWVVAQISKQNKPVLHKLVKSQYEAGEFVHAICELPLQIEIHGNVIAHGRCVKSRNRWLSAPTYIGLLAKPYDLISLAQKSTIPGGFGTQSGNSRDSMPESPRV</sequence>
<feature type="signal peptide" evidence="2">
    <location>
        <begin position="1"/>
        <end position="19"/>
    </location>
</feature>
<proteinExistence type="predicted"/>
<accession>A0ABR1HJ41</accession>
<comment type="caution">
    <text evidence="3">The sequence shown here is derived from an EMBL/GenBank/DDBJ whole genome shotgun (WGS) entry which is preliminary data.</text>
</comment>
<protein>
    <submittedName>
        <fullName evidence="3">Uncharacterized protein</fullName>
    </submittedName>
</protein>
<gene>
    <name evidence="3" type="ORF">QQX98_002336</name>
</gene>
<evidence type="ECO:0000256" key="2">
    <source>
        <dbReference type="SAM" id="SignalP"/>
    </source>
</evidence>
<name>A0ABR1HJ41_9HYPO</name>
<keyword evidence="2" id="KW-0732">Signal</keyword>
<keyword evidence="4" id="KW-1185">Reference proteome</keyword>
<evidence type="ECO:0000256" key="1">
    <source>
        <dbReference type="SAM" id="MobiDB-lite"/>
    </source>
</evidence>
<dbReference type="Proteomes" id="UP001498476">
    <property type="component" value="Unassembled WGS sequence"/>
</dbReference>
<organism evidence="3 4">
    <name type="scientific">Neonectria punicea</name>
    <dbReference type="NCBI Taxonomy" id="979145"/>
    <lineage>
        <taxon>Eukaryota</taxon>
        <taxon>Fungi</taxon>
        <taxon>Dikarya</taxon>
        <taxon>Ascomycota</taxon>
        <taxon>Pezizomycotina</taxon>
        <taxon>Sordariomycetes</taxon>
        <taxon>Hypocreomycetidae</taxon>
        <taxon>Hypocreales</taxon>
        <taxon>Nectriaceae</taxon>
        <taxon>Neonectria</taxon>
    </lineage>
</organism>
<feature type="region of interest" description="Disordered" evidence="1">
    <location>
        <begin position="107"/>
        <end position="128"/>
    </location>
</feature>
<dbReference type="EMBL" id="JAZAVJ010000024">
    <property type="protein sequence ID" value="KAK7421206.1"/>
    <property type="molecule type" value="Genomic_DNA"/>
</dbReference>
<evidence type="ECO:0000313" key="4">
    <source>
        <dbReference type="Proteomes" id="UP001498476"/>
    </source>
</evidence>